<dbReference type="GO" id="GO:0006415">
    <property type="term" value="P:translational termination"/>
    <property type="evidence" value="ECO:0007669"/>
    <property type="project" value="UniProtKB-UniRule"/>
</dbReference>
<dbReference type="STRING" id="1797472.A2215_03110"/>
<protein>
    <recommendedName>
        <fullName evidence="3">Ribosome-recycling factor</fullName>
        <shortName evidence="3">RRF</shortName>
    </recommendedName>
    <alternativeName>
        <fullName evidence="3">Ribosome-releasing factor</fullName>
    </alternativeName>
</protein>
<evidence type="ECO:0000256" key="1">
    <source>
        <dbReference type="ARBA" id="ARBA00005912"/>
    </source>
</evidence>
<evidence type="ECO:0000256" key="3">
    <source>
        <dbReference type="HAMAP-Rule" id="MF_00040"/>
    </source>
</evidence>
<dbReference type="EMBL" id="MEZY01000050">
    <property type="protein sequence ID" value="OGD62401.1"/>
    <property type="molecule type" value="Genomic_DNA"/>
</dbReference>
<dbReference type="InterPro" id="IPR036191">
    <property type="entry name" value="RRF_sf"/>
</dbReference>
<dbReference type="CDD" id="cd00520">
    <property type="entry name" value="RRF"/>
    <property type="match status" value="1"/>
</dbReference>
<comment type="subcellular location">
    <subcellularLocation>
        <location evidence="3">Cytoplasm</location>
    </subcellularLocation>
</comment>
<accession>A0A1F5E516</accession>
<dbReference type="FunFam" id="3.30.1360.40:FF:000001">
    <property type="entry name" value="Ribosome-recycling factor"/>
    <property type="match status" value="1"/>
</dbReference>
<proteinExistence type="inferred from homology"/>
<dbReference type="SUPFAM" id="SSF55194">
    <property type="entry name" value="Ribosome recycling factor, RRF"/>
    <property type="match status" value="1"/>
</dbReference>
<dbReference type="PANTHER" id="PTHR20982:SF3">
    <property type="entry name" value="MITOCHONDRIAL RIBOSOME RECYCLING FACTOR PSEUDO 1"/>
    <property type="match status" value="1"/>
</dbReference>
<dbReference type="HAMAP" id="MF_00040">
    <property type="entry name" value="RRF"/>
    <property type="match status" value="1"/>
</dbReference>
<dbReference type="GO" id="GO:0005737">
    <property type="term" value="C:cytoplasm"/>
    <property type="evidence" value="ECO:0007669"/>
    <property type="project" value="UniProtKB-SubCell"/>
</dbReference>
<dbReference type="Gene3D" id="3.30.1360.40">
    <property type="match status" value="1"/>
</dbReference>
<dbReference type="PANTHER" id="PTHR20982">
    <property type="entry name" value="RIBOSOME RECYCLING FACTOR"/>
    <property type="match status" value="1"/>
</dbReference>
<dbReference type="AlphaFoldDB" id="A0A1F5E516"/>
<dbReference type="Proteomes" id="UP000178583">
    <property type="component" value="Unassembled WGS sequence"/>
</dbReference>
<reference evidence="5 6" key="1">
    <citation type="journal article" date="2016" name="Nat. Commun.">
        <title>Thousands of microbial genomes shed light on interconnected biogeochemical processes in an aquifer system.</title>
        <authorList>
            <person name="Anantharaman K."/>
            <person name="Brown C.T."/>
            <person name="Hug L.A."/>
            <person name="Sharon I."/>
            <person name="Castelle C.J."/>
            <person name="Probst A.J."/>
            <person name="Thomas B.C."/>
            <person name="Singh A."/>
            <person name="Wilkins M.J."/>
            <person name="Karaoz U."/>
            <person name="Brodie E.L."/>
            <person name="Williams K.H."/>
            <person name="Hubbard S.S."/>
            <person name="Banfield J.F."/>
        </authorList>
    </citation>
    <scope>NUCLEOTIDE SEQUENCE [LARGE SCALE GENOMIC DNA]</scope>
</reference>
<organism evidence="5 6">
    <name type="scientific">Candidatus Berkelbacteria bacterium RIFOXYA2_FULL_43_10</name>
    <dbReference type="NCBI Taxonomy" id="1797472"/>
    <lineage>
        <taxon>Bacteria</taxon>
        <taxon>Candidatus Berkelbacteria</taxon>
    </lineage>
</organism>
<dbReference type="GO" id="GO:0043023">
    <property type="term" value="F:ribosomal large subunit binding"/>
    <property type="evidence" value="ECO:0007669"/>
    <property type="project" value="TreeGrafter"/>
</dbReference>
<name>A0A1F5E516_9BACT</name>
<gene>
    <name evidence="3" type="primary">frr</name>
    <name evidence="5" type="ORF">A2215_03110</name>
</gene>
<evidence type="ECO:0000313" key="5">
    <source>
        <dbReference type="EMBL" id="OGD62401.1"/>
    </source>
</evidence>
<sequence>MVKDIISDAEKRMVGALSNLSEELKKIRTNRANSSLVEDIPVSYYGSTISLKEAATITTPEPSLIQIKPFDRNAIGDIELAIRNAELGFSPINDGTFVRISIPSLTEERRVELASQVKRAGENAKVQLRTLRGEAWSKVQDLVKKSEATEDDKYRSEKELNELIERMNKQVDSTVSAKEAEVMKI</sequence>
<comment type="similarity">
    <text evidence="1 3">Belongs to the RRF family.</text>
</comment>
<keyword evidence="2 3" id="KW-0648">Protein biosynthesis</keyword>
<feature type="domain" description="Ribosome recycling factor" evidence="4">
    <location>
        <begin position="20"/>
        <end position="183"/>
    </location>
</feature>
<comment type="function">
    <text evidence="3">Responsible for the release of ribosomes from messenger RNA at the termination of protein biosynthesis. May increase the efficiency of translation by recycling ribosomes from one round of translation to another.</text>
</comment>
<evidence type="ECO:0000256" key="2">
    <source>
        <dbReference type="ARBA" id="ARBA00022917"/>
    </source>
</evidence>
<dbReference type="NCBIfam" id="TIGR00496">
    <property type="entry name" value="frr"/>
    <property type="match status" value="1"/>
</dbReference>
<evidence type="ECO:0000313" key="6">
    <source>
        <dbReference type="Proteomes" id="UP000178583"/>
    </source>
</evidence>
<dbReference type="Gene3D" id="1.10.132.20">
    <property type="entry name" value="Ribosome-recycling factor"/>
    <property type="match status" value="1"/>
</dbReference>
<dbReference type="InterPro" id="IPR002661">
    <property type="entry name" value="Ribosome_recyc_fac"/>
</dbReference>
<dbReference type="InterPro" id="IPR023584">
    <property type="entry name" value="Ribosome_recyc_fac_dom"/>
</dbReference>
<dbReference type="Pfam" id="PF01765">
    <property type="entry name" value="RRF"/>
    <property type="match status" value="1"/>
</dbReference>
<keyword evidence="3" id="KW-0963">Cytoplasm</keyword>
<comment type="caution">
    <text evidence="5">The sequence shown here is derived from an EMBL/GenBank/DDBJ whole genome shotgun (WGS) entry which is preliminary data.</text>
</comment>
<evidence type="ECO:0000259" key="4">
    <source>
        <dbReference type="Pfam" id="PF01765"/>
    </source>
</evidence>